<feature type="compositionally biased region" description="Low complexity" evidence="1">
    <location>
        <begin position="56"/>
        <end position="65"/>
    </location>
</feature>
<name>A0A6J4MIU1_9BACT</name>
<reference evidence="2" key="1">
    <citation type="submission" date="2020-02" db="EMBL/GenBank/DDBJ databases">
        <authorList>
            <person name="Meier V. D."/>
        </authorList>
    </citation>
    <scope>NUCLEOTIDE SEQUENCE</scope>
    <source>
        <strain evidence="2">AVDCRST_MAG11</strain>
    </source>
</reference>
<feature type="non-terminal residue" evidence="2">
    <location>
        <position position="1"/>
    </location>
</feature>
<evidence type="ECO:0000313" key="2">
    <source>
        <dbReference type="EMBL" id="CAA9358507.1"/>
    </source>
</evidence>
<evidence type="ECO:0000256" key="1">
    <source>
        <dbReference type="SAM" id="MobiDB-lite"/>
    </source>
</evidence>
<organism evidence="2">
    <name type="scientific">uncultured Gemmatimonadaceae bacterium</name>
    <dbReference type="NCBI Taxonomy" id="246130"/>
    <lineage>
        <taxon>Bacteria</taxon>
        <taxon>Pseudomonadati</taxon>
        <taxon>Gemmatimonadota</taxon>
        <taxon>Gemmatimonadia</taxon>
        <taxon>Gemmatimonadales</taxon>
        <taxon>Gemmatimonadaceae</taxon>
        <taxon>environmental samples</taxon>
    </lineage>
</organism>
<gene>
    <name evidence="2" type="ORF">AVDCRST_MAG11-3961</name>
</gene>
<sequence length="207" mass="22418">VVHPAPAPTRRRDRSGPPGRRVGGVGGGRRGVEQPRRGGPTRGGRRHRRAGRRAVRGAALPGAQGPPRPRDRAPRARARPAARGHRRARLRRHDHRGGGVAALRDAPRGRARRDPARGPRADDERVDARGGGDPRHEPRAPAPRDPRERPVPHAAAGGARPPLRDGTRDLAHAYEPDLGEPHRGAQVRGEREREGALGVHSGEERTM</sequence>
<protein>
    <submittedName>
        <fullName evidence="2">Uncharacterized protein</fullName>
    </submittedName>
</protein>
<feature type="compositionally biased region" description="Basic residues" evidence="1">
    <location>
        <begin position="75"/>
        <end position="95"/>
    </location>
</feature>
<feature type="non-terminal residue" evidence="2">
    <location>
        <position position="207"/>
    </location>
</feature>
<dbReference type="AlphaFoldDB" id="A0A6J4MIU1"/>
<dbReference type="EMBL" id="CADCTU010000844">
    <property type="protein sequence ID" value="CAA9358507.1"/>
    <property type="molecule type" value="Genomic_DNA"/>
</dbReference>
<proteinExistence type="predicted"/>
<feature type="compositionally biased region" description="Basic and acidic residues" evidence="1">
    <location>
        <begin position="162"/>
        <end position="207"/>
    </location>
</feature>
<feature type="compositionally biased region" description="Basic and acidic residues" evidence="1">
    <location>
        <begin position="105"/>
        <end position="151"/>
    </location>
</feature>
<feature type="region of interest" description="Disordered" evidence="1">
    <location>
        <begin position="1"/>
        <end position="207"/>
    </location>
</feature>
<feature type="compositionally biased region" description="Basic residues" evidence="1">
    <location>
        <begin position="43"/>
        <end position="55"/>
    </location>
</feature>
<accession>A0A6J4MIU1</accession>